<evidence type="ECO:0000256" key="4">
    <source>
        <dbReference type="ARBA" id="ARBA00022840"/>
    </source>
</evidence>
<evidence type="ECO:0000256" key="3">
    <source>
        <dbReference type="ARBA" id="ARBA00022741"/>
    </source>
</evidence>
<proteinExistence type="inferred from homology"/>
<evidence type="ECO:0000313" key="6">
    <source>
        <dbReference type="EMBL" id="QTX32534.1"/>
    </source>
</evidence>
<dbReference type="CDD" id="cd03257">
    <property type="entry name" value="ABC_NikE_OppD_transporters"/>
    <property type="match status" value="1"/>
</dbReference>
<evidence type="ECO:0000256" key="2">
    <source>
        <dbReference type="ARBA" id="ARBA00022448"/>
    </source>
</evidence>
<feature type="domain" description="AAA+ ATPase" evidence="5">
    <location>
        <begin position="42"/>
        <end position="230"/>
    </location>
</feature>
<dbReference type="AlphaFoldDB" id="A0A9Q7ADU3"/>
<keyword evidence="2" id="KW-0813">Transport</keyword>
<dbReference type="KEGG" id="aram:KAR29_00885"/>
<dbReference type="GO" id="GO:0005524">
    <property type="term" value="F:ATP binding"/>
    <property type="evidence" value="ECO:0007669"/>
    <property type="project" value="UniProtKB-KW"/>
</dbReference>
<keyword evidence="7" id="KW-1185">Reference proteome</keyword>
<dbReference type="RefSeq" id="WP_274373774.1">
    <property type="nucleotide sequence ID" value="NZ_CP072943.1"/>
</dbReference>
<dbReference type="SMART" id="SM00382">
    <property type="entry name" value="AAA"/>
    <property type="match status" value="1"/>
</dbReference>
<accession>A0A9Q7ADU3</accession>
<dbReference type="GO" id="GO:0055085">
    <property type="term" value="P:transmembrane transport"/>
    <property type="evidence" value="ECO:0007669"/>
    <property type="project" value="UniProtKB-ARBA"/>
</dbReference>
<dbReference type="InterPro" id="IPR003593">
    <property type="entry name" value="AAA+_ATPase"/>
</dbReference>
<sequence>MRNPSSPPLLRASDIHVAFRRGGLLHRRQHPVLQGLSMTLEEGCCLGIVGESGSGKSTLGRVLVGLLRPDRGEVAVDGKNLYGTGRGASFHPCSVVFQDYVTSVNPRFSVEEIIAEPLRKGRDGARDRKERVLALLEKVGLSSDLLRRRPHQLSGGQLQRICIARAVASRPRFILLDEATSSLDVSVQVQVMDLLAELRRDEGLSLLFITHDLTAVTYLCDAVLFMNDGRIVERVDDLSRLHAVGDIHSRRLLDAATPL</sequence>
<evidence type="ECO:0000313" key="7">
    <source>
        <dbReference type="Proteomes" id="UP000671879"/>
    </source>
</evidence>
<organism evidence="6 7">
    <name type="scientific">Aminithiophilus ramosus</name>
    <dbReference type="NCBI Taxonomy" id="3029084"/>
    <lineage>
        <taxon>Bacteria</taxon>
        <taxon>Thermotogati</taxon>
        <taxon>Synergistota</taxon>
        <taxon>Synergistia</taxon>
        <taxon>Synergistales</taxon>
        <taxon>Aminithiophilaceae</taxon>
        <taxon>Aminithiophilus</taxon>
    </lineage>
</organism>
<evidence type="ECO:0000256" key="1">
    <source>
        <dbReference type="ARBA" id="ARBA00005417"/>
    </source>
</evidence>
<dbReference type="PANTHER" id="PTHR43776">
    <property type="entry name" value="TRANSPORT ATP-BINDING PROTEIN"/>
    <property type="match status" value="1"/>
</dbReference>
<dbReference type="Proteomes" id="UP000671879">
    <property type="component" value="Chromosome"/>
</dbReference>
<protein>
    <submittedName>
        <fullName evidence="6">ABC transporter ATP-binding protein</fullName>
    </submittedName>
</protein>
<keyword evidence="4 6" id="KW-0067">ATP-binding</keyword>
<evidence type="ECO:0000259" key="5">
    <source>
        <dbReference type="SMART" id="SM00382"/>
    </source>
</evidence>
<dbReference type="Pfam" id="PF00005">
    <property type="entry name" value="ABC_tran"/>
    <property type="match status" value="1"/>
</dbReference>
<gene>
    <name evidence="6" type="ORF">KAR29_00885</name>
</gene>
<dbReference type="InterPro" id="IPR027417">
    <property type="entry name" value="P-loop_NTPase"/>
</dbReference>
<name>A0A9Q7ADU3_9BACT</name>
<dbReference type="InterPro" id="IPR003439">
    <property type="entry name" value="ABC_transporter-like_ATP-bd"/>
</dbReference>
<dbReference type="PROSITE" id="PS00211">
    <property type="entry name" value="ABC_TRANSPORTER_1"/>
    <property type="match status" value="1"/>
</dbReference>
<reference evidence="7" key="1">
    <citation type="submission" date="2021-04" db="EMBL/GenBank/DDBJ databases">
        <title>A novel Synergistetes isolate from a pyrite-forming mixed culture.</title>
        <authorList>
            <person name="Bunk B."/>
            <person name="Sproer C."/>
            <person name="Spring S."/>
            <person name="Pester M."/>
        </authorList>
    </citation>
    <scope>NUCLEOTIDE SEQUENCE [LARGE SCALE GENOMIC DNA]</scope>
    <source>
        <strain evidence="7">J.5.4.2-T.3.5.2</strain>
    </source>
</reference>
<dbReference type="Gene3D" id="3.40.50.300">
    <property type="entry name" value="P-loop containing nucleotide triphosphate hydrolases"/>
    <property type="match status" value="1"/>
</dbReference>
<dbReference type="InterPro" id="IPR050319">
    <property type="entry name" value="ABC_transp_ATP-bind"/>
</dbReference>
<dbReference type="InterPro" id="IPR017871">
    <property type="entry name" value="ABC_transporter-like_CS"/>
</dbReference>
<dbReference type="EMBL" id="CP072943">
    <property type="protein sequence ID" value="QTX32534.1"/>
    <property type="molecule type" value="Genomic_DNA"/>
</dbReference>
<keyword evidence="3" id="KW-0547">Nucleotide-binding</keyword>
<dbReference type="SUPFAM" id="SSF52540">
    <property type="entry name" value="P-loop containing nucleoside triphosphate hydrolases"/>
    <property type="match status" value="1"/>
</dbReference>
<dbReference type="PANTHER" id="PTHR43776:SF7">
    <property type="entry name" value="D,D-DIPEPTIDE TRANSPORT ATP-BINDING PROTEIN DDPF-RELATED"/>
    <property type="match status" value="1"/>
</dbReference>
<comment type="similarity">
    <text evidence="1">Belongs to the ABC transporter superfamily.</text>
</comment>
<dbReference type="GO" id="GO:0016887">
    <property type="term" value="F:ATP hydrolysis activity"/>
    <property type="evidence" value="ECO:0007669"/>
    <property type="project" value="InterPro"/>
</dbReference>